<dbReference type="AlphaFoldDB" id="M4EFE1"/>
<dbReference type="Proteomes" id="UP000011750">
    <property type="component" value="Chromosome A09"/>
</dbReference>
<name>M4EFE1_BRACM</name>
<evidence type="ECO:0000313" key="1">
    <source>
        <dbReference type="EnsemblPlants" id="Bra027503.1-P"/>
    </source>
</evidence>
<reference evidence="1 2" key="2">
    <citation type="journal article" date="2018" name="Hortic Res">
        <title>Improved Brassica rapa reference genome by single-molecule sequencing and chromosome conformation capture technologies.</title>
        <authorList>
            <person name="Zhang L."/>
            <person name="Cai X."/>
            <person name="Wu J."/>
            <person name="Liu M."/>
            <person name="Grob S."/>
            <person name="Cheng F."/>
            <person name="Liang J."/>
            <person name="Cai C."/>
            <person name="Liu Z."/>
            <person name="Liu B."/>
            <person name="Wang F."/>
            <person name="Li S."/>
            <person name="Liu F."/>
            <person name="Li X."/>
            <person name="Cheng L."/>
            <person name="Yang W."/>
            <person name="Li M.H."/>
            <person name="Grossniklaus U."/>
            <person name="Zheng H."/>
            <person name="Wang X."/>
        </authorList>
    </citation>
    <scope>NUCLEOTIDE SEQUENCE [LARGE SCALE GENOMIC DNA]</scope>
    <source>
        <strain evidence="1 2">cv. Chiifu-401-42</strain>
    </source>
</reference>
<proteinExistence type="predicted"/>
<dbReference type="InParanoid" id="M4EFE1"/>
<sequence>MFLGRAEADAEVLTGKRQVWTGVSVMEGLTSKHLCFSLVCNQAGGEVVTFWSKECISRGGEEYGDGHPEVDDAYLVGEKSISIVEYEDSATFVWDIGILSVEVSSVCQRVNQEACGGVETMWTQQTELAWIKLEEQVYTVEKRQEINLGRVFLGRAEADAEALTGKRQVCVD</sequence>
<evidence type="ECO:0000313" key="2">
    <source>
        <dbReference type="Proteomes" id="UP000011750"/>
    </source>
</evidence>
<dbReference type="EnsemblPlants" id="Bra027503.1">
    <property type="protein sequence ID" value="Bra027503.1-P"/>
    <property type="gene ID" value="Bra027503"/>
</dbReference>
<reference evidence="1 2" key="1">
    <citation type="journal article" date="2011" name="Nat. Genet.">
        <title>The genome of the mesopolyploid crop species Brassica rapa.</title>
        <authorList>
            <consortium name="Brassica rapa Genome Sequencing Project Consortium"/>
            <person name="Wang X."/>
            <person name="Wang H."/>
            <person name="Wang J."/>
            <person name="Sun R."/>
            <person name="Wu J."/>
            <person name="Liu S."/>
            <person name="Bai Y."/>
            <person name="Mun J.H."/>
            <person name="Bancroft I."/>
            <person name="Cheng F."/>
            <person name="Huang S."/>
            <person name="Li X."/>
            <person name="Hua W."/>
            <person name="Wang J."/>
            <person name="Wang X."/>
            <person name="Freeling M."/>
            <person name="Pires J.C."/>
            <person name="Paterson A.H."/>
            <person name="Chalhoub B."/>
            <person name="Wang B."/>
            <person name="Hayward A."/>
            <person name="Sharpe A.G."/>
            <person name="Park B.S."/>
            <person name="Weisshaar B."/>
            <person name="Liu B."/>
            <person name="Li B."/>
            <person name="Liu B."/>
            <person name="Tong C."/>
            <person name="Song C."/>
            <person name="Duran C."/>
            <person name="Peng C."/>
            <person name="Geng C."/>
            <person name="Koh C."/>
            <person name="Lin C."/>
            <person name="Edwards D."/>
            <person name="Mu D."/>
            <person name="Shen D."/>
            <person name="Soumpourou E."/>
            <person name="Li F."/>
            <person name="Fraser F."/>
            <person name="Conant G."/>
            <person name="Lassalle G."/>
            <person name="King G.J."/>
            <person name="Bonnema G."/>
            <person name="Tang H."/>
            <person name="Wang H."/>
            <person name="Belcram H."/>
            <person name="Zhou H."/>
            <person name="Hirakawa H."/>
            <person name="Abe H."/>
            <person name="Guo H."/>
            <person name="Wang H."/>
            <person name="Jin H."/>
            <person name="Parkin I.A."/>
            <person name="Batley J."/>
            <person name="Kim J.S."/>
            <person name="Just J."/>
            <person name="Li J."/>
            <person name="Xu J."/>
            <person name="Deng J."/>
            <person name="Kim J.A."/>
            <person name="Li J."/>
            <person name="Yu J."/>
            <person name="Meng J."/>
            <person name="Wang J."/>
            <person name="Min J."/>
            <person name="Poulain J."/>
            <person name="Wang J."/>
            <person name="Hatakeyama K."/>
            <person name="Wu K."/>
            <person name="Wang L."/>
            <person name="Fang L."/>
            <person name="Trick M."/>
            <person name="Links M.G."/>
            <person name="Zhao M."/>
            <person name="Jin M."/>
            <person name="Ramchiary N."/>
            <person name="Drou N."/>
            <person name="Berkman P.J."/>
            <person name="Cai Q."/>
            <person name="Huang Q."/>
            <person name="Li R."/>
            <person name="Tabata S."/>
            <person name="Cheng S."/>
            <person name="Zhang S."/>
            <person name="Zhang S."/>
            <person name="Huang S."/>
            <person name="Sato S."/>
            <person name="Sun S."/>
            <person name="Kwon S.J."/>
            <person name="Choi S.R."/>
            <person name="Lee T.H."/>
            <person name="Fan W."/>
            <person name="Zhao X."/>
            <person name="Tan X."/>
            <person name="Xu X."/>
            <person name="Wang Y."/>
            <person name="Qiu Y."/>
            <person name="Yin Y."/>
            <person name="Li Y."/>
            <person name="Du Y."/>
            <person name="Liao Y."/>
            <person name="Lim Y."/>
            <person name="Narusaka Y."/>
            <person name="Wang Y."/>
            <person name="Wang Z."/>
            <person name="Li Z."/>
            <person name="Wang Z."/>
            <person name="Xiong Z."/>
            <person name="Zhang Z."/>
        </authorList>
    </citation>
    <scope>NUCLEOTIDE SEQUENCE [LARGE SCALE GENOMIC DNA]</scope>
    <source>
        <strain evidence="1 2">cv. Chiifu-401-42</strain>
    </source>
</reference>
<reference evidence="1" key="3">
    <citation type="submission" date="2023-03" db="UniProtKB">
        <authorList>
            <consortium name="EnsemblPlants"/>
        </authorList>
    </citation>
    <scope>IDENTIFICATION</scope>
    <source>
        <strain evidence="1">cv. Chiifu-401-42</strain>
    </source>
</reference>
<keyword evidence="2" id="KW-1185">Reference proteome</keyword>
<organism evidence="1 2">
    <name type="scientific">Brassica campestris</name>
    <name type="common">Field mustard</name>
    <dbReference type="NCBI Taxonomy" id="3711"/>
    <lineage>
        <taxon>Eukaryota</taxon>
        <taxon>Viridiplantae</taxon>
        <taxon>Streptophyta</taxon>
        <taxon>Embryophyta</taxon>
        <taxon>Tracheophyta</taxon>
        <taxon>Spermatophyta</taxon>
        <taxon>Magnoliopsida</taxon>
        <taxon>eudicotyledons</taxon>
        <taxon>Gunneridae</taxon>
        <taxon>Pentapetalae</taxon>
        <taxon>rosids</taxon>
        <taxon>malvids</taxon>
        <taxon>Brassicales</taxon>
        <taxon>Brassicaceae</taxon>
        <taxon>Brassiceae</taxon>
        <taxon>Brassica</taxon>
    </lineage>
</organism>
<accession>M4EFE1</accession>
<dbReference type="Gramene" id="Bra027503.1">
    <property type="protein sequence ID" value="Bra027503.1-P"/>
    <property type="gene ID" value="Bra027503"/>
</dbReference>
<protein>
    <submittedName>
        <fullName evidence="1">Uncharacterized protein</fullName>
    </submittedName>
</protein>
<dbReference type="HOGENOM" id="CLU_1557458_0_0_1"/>